<evidence type="ECO:0000313" key="2">
    <source>
        <dbReference type="Proteomes" id="UP000652761"/>
    </source>
</evidence>
<evidence type="ECO:0000313" key="1">
    <source>
        <dbReference type="EMBL" id="MQM18492.1"/>
    </source>
</evidence>
<gene>
    <name evidence="1" type="ORF">Taro_051485</name>
</gene>
<sequence length="121" mass="13839">VGIGLKKHKGNKNREESSLCRQKDFWKALGGSLVVGWPIRRVFIAQSVQKYPWGSWAHDPRSIHQIPRVPRVQIVDTLSRPVDRVLWELGLVSTLLDLVSTPLDHFFIFCLRAWSIVSTPV</sequence>
<name>A0A843XGW6_COLES</name>
<organism evidence="1 2">
    <name type="scientific">Colocasia esculenta</name>
    <name type="common">Wild taro</name>
    <name type="synonym">Arum esculentum</name>
    <dbReference type="NCBI Taxonomy" id="4460"/>
    <lineage>
        <taxon>Eukaryota</taxon>
        <taxon>Viridiplantae</taxon>
        <taxon>Streptophyta</taxon>
        <taxon>Embryophyta</taxon>
        <taxon>Tracheophyta</taxon>
        <taxon>Spermatophyta</taxon>
        <taxon>Magnoliopsida</taxon>
        <taxon>Liliopsida</taxon>
        <taxon>Araceae</taxon>
        <taxon>Aroideae</taxon>
        <taxon>Colocasieae</taxon>
        <taxon>Colocasia</taxon>
    </lineage>
</organism>
<dbReference type="Proteomes" id="UP000652761">
    <property type="component" value="Unassembled WGS sequence"/>
</dbReference>
<feature type="non-terminal residue" evidence="1">
    <location>
        <position position="1"/>
    </location>
</feature>
<accession>A0A843XGW6</accession>
<protein>
    <submittedName>
        <fullName evidence="1">Uncharacterized protein</fullName>
    </submittedName>
</protein>
<proteinExistence type="predicted"/>
<dbReference type="AlphaFoldDB" id="A0A843XGW6"/>
<comment type="caution">
    <text evidence="1">The sequence shown here is derived from an EMBL/GenBank/DDBJ whole genome shotgun (WGS) entry which is preliminary data.</text>
</comment>
<reference evidence="1" key="1">
    <citation type="submission" date="2017-07" db="EMBL/GenBank/DDBJ databases">
        <title>Taro Niue Genome Assembly and Annotation.</title>
        <authorList>
            <person name="Atibalentja N."/>
            <person name="Keating K."/>
            <person name="Fields C.J."/>
        </authorList>
    </citation>
    <scope>NUCLEOTIDE SEQUENCE</scope>
    <source>
        <strain evidence="1">Niue_2</strain>
        <tissue evidence="1">Leaf</tissue>
    </source>
</reference>
<feature type="non-terminal residue" evidence="1">
    <location>
        <position position="121"/>
    </location>
</feature>
<keyword evidence="2" id="KW-1185">Reference proteome</keyword>
<dbReference type="EMBL" id="NMUH01008233">
    <property type="protein sequence ID" value="MQM18492.1"/>
    <property type="molecule type" value="Genomic_DNA"/>
</dbReference>